<protein>
    <recommendedName>
        <fullName evidence="7">CCT-theta</fullName>
    </recommendedName>
</protein>
<evidence type="ECO:0000256" key="3">
    <source>
        <dbReference type="ARBA" id="ARBA00022490"/>
    </source>
</evidence>
<dbReference type="Gene3D" id="3.50.7.10">
    <property type="entry name" value="GroEL"/>
    <property type="match status" value="1"/>
</dbReference>
<keyword evidence="10" id="KW-1185">Reference proteome</keyword>
<comment type="caution">
    <text evidence="9">The sequence shown here is derived from an EMBL/GenBank/DDBJ whole genome shotgun (WGS) entry which is preliminary data.</text>
</comment>
<dbReference type="InterPro" id="IPR002194">
    <property type="entry name" value="Chaperonin_TCP-1_CS"/>
</dbReference>
<comment type="subcellular location">
    <subcellularLocation>
        <location evidence="1">Cytoplasm</location>
    </subcellularLocation>
</comment>
<dbReference type="SUPFAM" id="SSF54849">
    <property type="entry name" value="GroEL-intermediate domain like"/>
    <property type="match status" value="1"/>
</dbReference>
<dbReference type="EMBL" id="JBBJCI010000257">
    <property type="protein sequence ID" value="KAK7236767.1"/>
    <property type="molecule type" value="Genomic_DNA"/>
</dbReference>
<dbReference type="Gene3D" id="3.30.260.10">
    <property type="entry name" value="TCP-1-like chaperonin intermediate domain"/>
    <property type="match status" value="1"/>
</dbReference>
<dbReference type="Pfam" id="PF00118">
    <property type="entry name" value="Cpn60_TCP1"/>
    <property type="match status" value="1"/>
</dbReference>
<dbReference type="NCBIfam" id="TIGR02346">
    <property type="entry name" value="chap_CCT_theta"/>
    <property type="match status" value="1"/>
</dbReference>
<dbReference type="PROSITE" id="PS00750">
    <property type="entry name" value="TCP1_1"/>
    <property type="match status" value="1"/>
</dbReference>
<keyword evidence="6 8" id="KW-0143">Chaperone</keyword>
<dbReference type="Proteomes" id="UP001363151">
    <property type="component" value="Unassembled WGS sequence"/>
</dbReference>
<reference evidence="9 10" key="1">
    <citation type="submission" date="2024-03" db="EMBL/GenBank/DDBJ databases">
        <title>Aureococcus anophagefferens CCMP1851 and Kratosvirus quantuckense: Draft genome of a second virus-susceptible host strain in the model system.</title>
        <authorList>
            <person name="Chase E."/>
            <person name="Truchon A.R."/>
            <person name="Schepens W."/>
            <person name="Wilhelm S.W."/>
        </authorList>
    </citation>
    <scope>NUCLEOTIDE SEQUENCE [LARGE SCALE GENOMIC DNA]</scope>
    <source>
        <strain evidence="9 10">CCMP1851</strain>
    </source>
</reference>
<evidence type="ECO:0000256" key="6">
    <source>
        <dbReference type="ARBA" id="ARBA00023186"/>
    </source>
</evidence>
<dbReference type="InterPro" id="IPR012721">
    <property type="entry name" value="Chap_CCT_theta"/>
</dbReference>
<keyword evidence="4 8" id="KW-0547">Nucleotide-binding</keyword>
<sequence>MAMNLNMASGTSGMLKDGTTLADGVDEAVLKNIGATKQLSNIVKTSLGPNGMKKLIINHLGKTLVSSDCATIARELEVVHPAAQMISLAAAAQDSEIGDGTNLVVSFAGELLKLAEDLLRTGLHTSEIVAGYELAYAECVKILPELVCDSVKSGRDAAEVAKVLEPVIAAKHDGVQNCLAKLVAEACASVMEPAPAAPSLKSDQIRMAKLRGGDVRESSVMKGLIVMRPSETTIQALAESKVAVFNCGLEMAQTETKGTVLIRSADELLNYNKTEERALEKVVKEIADSGARLVVSGGSVSEMAQHFLEKYELMCLKITSKFELRRICGATGATACVRLGAPTPEEMGSVSLATTKELGGRTVTVLEQSDAASSKIATVVLRASTASLLDDLERAVEDGVHTARNVCKDGRLVPGAGACEMELSKRLHAFADASAGMEQYALKKFAEAFEVVPRCLAENSGLDATEVIASLRAAHAAGDAKAGVDLTPTEAATKNAAVLDAFAVKESALRLAVDAAVTVLRVDQIIMSKPAGGPKGK</sequence>
<dbReference type="InterPro" id="IPR017998">
    <property type="entry name" value="Chaperone_TCP-1"/>
</dbReference>
<dbReference type="InterPro" id="IPR002423">
    <property type="entry name" value="Cpn60/GroEL/TCP-1"/>
</dbReference>
<dbReference type="SUPFAM" id="SSF48592">
    <property type="entry name" value="GroEL equatorial domain-like"/>
    <property type="match status" value="1"/>
</dbReference>
<dbReference type="InterPro" id="IPR027409">
    <property type="entry name" value="GroEL-like_apical_dom_sf"/>
</dbReference>
<comment type="similarity">
    <text evidence="2 8">Belongs to the TCP-1 chaperonin family.</text>
</comment>
<dbReference type="InterPro" id="IPR027410">
    <property type="entry name" value="TCP-1-like_intermed_sf"/>
</dbReference>
<name>A0ABR1FRU8_AURAN</name>
<evidence type="ECO:0000256" key="7">
    <source>
        <dbReference type="ARBA" id="ARBA00029602"/>
    </source>
</evidence>
<dbReference type="PROSITE" id="PS00995">
    <property type="entry name" value="TCP1_3"/>
    <property type="match status" value="1"/>
</dbReference>
<dbReference type="InterPro" id="IPR027413">
    <property type="entry name" value="GROEL-like_equatorial_sf"/>
</dbReference>
<accession>A0ABR1FRU8</accession>
<keyword evidence="3" id="KW-0963">Cytoplasm</keyword>
<evidence type="ECO:0000256" key="2">
    <source>
        <dbReference type="ARBA" id="ARBA00008020"/>
    </source>
</evidence>
<dbReference type="PRINTS" id="PR00304">
    <property type="entry name" value="TCOMPLEXTCP1"/>
</dbReference>
<evidence type="ECO:0000313" key="9">
    <source>
        <dbReference type="EMBL" id="KAK7236767.1"/>
    </source>
</evidence>
<dbReference type="Gene3D" id="1.10.560.10">
    <property type="entry name" value="GroEL-like equatorial domain"/>
    <property type="match status" value="1"/>
</dbReference>
<evidence type="ECO:0000256" key="8">
    <source>
        <dbReference type="RuleBase" id="RU004187"/>
    </source>
</evidence>
<evidence type="ECO:0000256" key="5">
    <source>
        <dbReference type="ARBA" id="ARBA00022840"/>
    </source>
</evidence>
<dbReference type="CDD" id="cd03341">
    <property type="entry name" value="TCP1_theta"/>
    <property type="match status" value="1"/>
</dbReference>
<evidence type="ECO:0000256" key="4">
    <source>
        <dbReference type="ARBA" id="ARBA00022741"/>
    </source>
</evidence>
<dbReference type="SUPFAM" id="SSF52029">
    <property type="entry name" value="GroEL apical domain-like"/>
    <property type="match status" value="1"/>
</dbReference>
<evidence type="ECO:0000256" key="1">
    <source>
        <dbReference type="ARBA" id="ARBA00004496"/>
    </source>
</evidence>
<proteinExistence type="inferred from homology"/>
<organism evidence="9 10">
    <name type="scientific">Aureococcus anophagefferens</name>
    <name type="common">Harmful bloom alga</name>
    <dbReference type="NCBI Taxonomy" id="44056"/>
    <lineage>
        <taxon>Eukaryota</taxon>
        <taxon>Sar</taxon>
        <taxon>Stramenopiles</taxon>
        <taxon>Ochrophyta</taxon>
        <taxon>Pelagophyceae</taxon>
        <taxon>Pelagomonadales</taxon>
        <taxon>Pelagomonadaceae</taxon>
        <taxon>Aureococcus</taxon>
    </lineage>
</organism>
<gene>
    <name evidence="9" type="primary">CCT8</name>
    <name evidence="9" type="ORF">SO694_00093027</name>
</gene>
<keyword evidence="5 8" id="KW-0067">ATP-binding</keyword>
<dbReference type="PANTHER" id="PTHR11353">
    <property type="entry name" value="CHAPERONIN"/>
    <property type="match status" value="1"/>
</dbReference>
<evidence type="ECO:0000313" key="10">
    <source>
        <dbReference type="Proteomes" id="UP001363151"/>
    </source>
</evidence>